<name>A0A2K6MRI5_RHIBE</name>
<evidence type="ECO:0000256" key="4">
    <source>
        <dbReference type="ARBA" id="ARBA00022989"/>
    </source>
</evidence>
<keyword evidence="14" id="KW-1185">Reference proteome</keyword>
<feature type="domain" description="TRPM SLOG" evidence="11">
    <location>
        <begin position="305"/>
        <end position="534"/>
    </location>
</feature>
<evidence type="ECO:0000313" key="13">
    <source>
        <dbReference type="Ensembl" id="ENSRBIP00000038371.1"/>
    </source>
</evidence>
<feature type="transmembrane region" description="Helical" evidence="9">
    <location>
        <begin position="1073"/>
        <end position="1094"/>
    </location>
</feature>
<dbReference type="GO" id="GO:0005272">
    <property type="term" value="F:sodium channel activity"/>
    <property type="evidence" value="ECO:0007669"/>
    <property type="project" value="Ensembl"/>
</dbReference>
<keyword evidence="3 9" id="KW-0812">Transmembrane</keyword>
<feature type="region of interest" description="Disordered" evidence="8">
    <location>
        <begin position="1418"/>
        <end position="1438"/>
    </location>
</feature>
<dbReference type="GO" id="GO:0099604">
    <property type="term" value="F:ligand-gated calcium channel activity"/>
    <property type="evidence" value="ECO:0007669"/>
    <property type="project" value="TreeGrafter"/>
</dbReference>
<keyword evidence="5" id="KW-0406">Ion transport</keyword>
<dbReference type="GO" id="GO:0005267">
    <property type="term" value="F:potassium channel activity"/>
    <property type="evidence" value="ECO:0007669"/>
    <property type="project" value="Ensembl"/>
</dbReference>
<dbReference type="GO" id="GO:0005886">
    <property type="term" value="C:plasma membrane"/>
    <property type="evidence" value="ECO:0007669"/>
    <property type="project" value="TreeGrafter"/>
</dbReference>
<comment type="subcellular location">
    <subcellularLocation>
        <location evidence="1">Membrane</location>
        <topology evidence="1">Multi-pass membrane protein</topology>
    </subcellularLocation>
</comment>
<keyword evidence="7" id="KW-0407">Ion channel</keyword>
<protein>
    <submittedName>
        <fullName evidence="13">Transient receptor potential cation channel subfamily M member 5</fullName>
    </submittedName>
</protein>
<gene>
    <name evidence="13" type="primary">TRPM5</name>
</gene>
<feature type="compositionally biased region" description="Basic residues" evidence="8">
    <location>
        <begin position="109"/>
        <end position="127"/>
    </location>
</feature>
<evidence type="ECO:0000259" key="10">
    <source>
        <dbReference type="Pfam" id="PF00520"/>
    </source>
</evidence>
<evidence type="ECO:0000256" key="6">
    <source>
        <dbReference type="ARBA" id="ARBA00023136"/>
    </source>
</evidence>
<dbReference type="InterPro" id="IPR005821">
    <property type="entry name" value="Ion_trans_dom"/>
</dbReference>
<organism evidence="13 14">
    <name type="scientific">Rhinopithecus bieti</name>
    <name type="common">Black snub-nosed monkey</name>
    <name type="synonym">Pygathrix bieti</name>
    <dbReference type="NCBI Taxonomy" id="61621"/>
    <lineage>
        <taxon>Eukaryota</taxon>
        <taxon>Metazoa</taxon>
        <taxon>Chordata</taxon>
        <taxon>Craniata</taxon>
        <taxon>Vertebrata</taxon>
        <taxon>Euteleostomi</taxon>
        <taxon>Mammalia</taxon>
        <taxon>Eutheria</taxon>
        <taxon>Euarchontoglires</taxon>
        <taxon>Primates</taxon>
        <taxon>Haplorrhini</taxon>
        <taxon>Catarrhini</taxon>
        <taxon>Cercopithecidae</taxon>
        <taxon>Colobinae</taxon>
        <taxon>Rhinopithecus</taxon>
    </lineage>
</organism>
<reference evidence="13" key="3">
    <citation type="submission" date="2025-09" db="UniProtKB">
        <authorList>
            <consortium name="Ensembl"/>
        </authorList>
    </citation>
    <scope>IDENTIFICATION</scope>
</reference>
<feature type="region of interest" description="Disordered" evidence="8">
    <location>
        <begin position="748"/>
        <end position="769"/>
    </location>
</feature>
<keyword evidence="4 9" id="KW-1133">Transmembrane helix</keyword>
<feature type="region of interest" description="Disordered" evidence="8">
    <location>
        <begin position="27"/>
        <end position="60"/>
    </location>
</feature>
<dbReference type="GO" id="GO:0035774">
    <property type="term" value="P:positive regulation of insulin secretion involved in cellular response to glucose stimulus"/>
    <property type="evidence" value="ECO:0007669"/>
    <property type="project" value="Ensembl"/>
</dbReference>
<sequence>MRDSPHRASPVLTGDWTSLTAGPWLCSLSSTDETPGEPMPRGLAGPQEGGGSRSGSLSSMGQLGPALQMRRVLLWQLLFLLTVEAEVEEPCPITFQSGLQLHSVPGHPARQHQRRQRQQSKWPRSHVHTGSPLPVKLEMLPGPWYQSHLRKASAWYLGGFDNSRPVGSAVPSRSGGALCWFTASSLGPALAAQVPEVVGGEEEEERLQSWAHRHTLQGRQTAPPAPWPAAACQGAGEKAGRSSPQKPSGEASAGVADLRCPEWEAVMQDVQGPCPGSPEDAEDQQGLGLRRGEVDFGGSGKKRGKFVRVLSGVAPSVLFDLLLAEWHLPAPNLVVSLVGEEQPFAMKSWLRDVLRKGLVKVAQSTGAWILTSALHVGLARHVGQAVRDHSLASTSTKVRVVAVGMASLGRVLHRRILEEAQEDIPVHYPEDDGSSQGPLCSLDSNLSHFILVEPGPLGKDDGLMELRLRLEKHISEQRTGYGGTGSIEIPVLCLLVNGDPSTLERISRAVEQAAPWLILAGSGGIADVLAALVNQPHLLVPRVAEKQFKEKFPSEHFSWEDIVRWTKLLQNITSHQHLLTVYDFEQEGSEELDTVILKALVKACKSHSQEPQDYLDELKLAVAWDHVDIAKSEIFNGDVEWKSCDLEEVMVDALVSNKPEFVRLFVDNGADVADFLTYGRLQQLYRSVSPKSLLFDLLQRKQEEARLTLAGLGAQQAREPPMGPPAFSLHEVSRVLKDFLQDACRGFYQDGRPGGRRKAEKGPAKQPTGQKWLLDLNQKSENPWRDLFLWAVLQNRHEMATYFWAMGQEGVAAALAACKILKEMSHLETEAEAARAMREAKYEQLALDLFSECYSNSEDLAFALLVRRNRCWSKTTCLHLATEADAKAFFAHDGVQAFLTRIWWGDMAAGTPILRLLGAFFCPALVYTNLITFSEEASLRTGLEDLQELDSLDTEKSLLHSRVEEMVQAPRAQGDRGPRAVFLLTRWRKFWGAPVTVFLGNVVMYFAFLFLFTYVLLLDFRPPPQGPSGPEVTLYFWVFTLVLEEIRQGFFTDEDTHLLKKFTLYVGDNWNKCDMVAIFLFIVGVTCRMLPLAFEAGRTVLAMDFMVFTLRLIHIFAIHKQLGPKIIVVERMMKDVFFFLFFLSVWLVAYGVTTQALLHPHDGRLEWIFRRVLYRPYLQIFGQIPLDEIDEARVNCSTHPLLLEDSPSCPSLYANWLVILLLVTFLLVTNVLLMNLLIAMFSYTFQVVQGNADMFWKFQRYNLIVEYHERPALAPPFILLSHLSLALRRVFKKEAEHKREHLERDLPDPLDQKVVTWETVQKENFLSKMEKRKRDSEGEVLRKTANRVDFVAKYLGGLREQEKHIKHLESQINYCSVLVSSVADMLAQGGSPWSKPVWGAWDEGSRHCGGGSRLVASYHRGGLHGQEPPGAGQPSSDT</sequence>
<feature type="region of interest" description="Disordered" evidence="8">
    <location>
        <begin position="214"/>
        <end position="254"/>
    </location>
</feature>
<feature type="transmembrane region" description="Helical" evidence="9">
    <location>
        <begin position="1137"/>
        <end position="1158"/>
    </location>
</feature>
<evidence type="ECO:0000256" key="7">
    <source>
        <dbReference type="ARBA" id="ARBA00023303"/>
    </source>
</evidence>
<dbReference type="InterPro" id="IPR057366">
    <property type="entry name" value="TRPM-like"/>
</dbReference>
<dbReference type="GO" id="GO:0005227">
    <property type="term" value="F:calcium-activated cation channel activity"/>
    <property type="evidence" value="ECO:0007669"/>
    <property type="project" value="Ensembl"/>
</dbReference>
<accession>A0A2K6MRI5</accession>
<evidence type="ECO:0000259" key="11">
    <source>
        <dbReference type="Pfam" id="PF18139"/>
    </source>
</evidence>
<dbReference type="GeneTree" id="ENSGT00940000160588"/>
<feature type="transmembrane region" description="Helical" evidence="9">
    <location>
        <begin position="990"/>
        <end position="1014"/>
    </location>
</feature>
<dbReference type="Proteomes" id="UP000233180">
    <property type="component" value="Unassembled WGS sequence"/>
</dbReference>
<dbReference type="Pfam" id="PF25508">
    <property type="entry name" value="TRPM2"/>
    <property type="match status" value="1"/>
</dbReference>
<dbReference type="InterPro" id="IPR041491">
    <property type="entry name" value="TRPM_SLOG"/>
</dbReference>
<evidence type="ECO:0000313" key="14">
    <source>
        <dbReference type="Proteomes" id="UP000233180"/>
    </source>
</evidence>
<dbReference type="Pfam" id="PF00520">
    <property type="entry name" value="Ion_trans"/>
    <property type="match status" value="1"/>
</dbReference>
<feature type="region of interest" description="Disordered" evidence="8">
    <location>
        <begin position="102"/>
        <end position="133"/>
    </location>
</feature>
<feature type="domain" description="TRPM-like" evidence="12">
    <location>
        <begin position="633"/>
        <end position="892"/>
    </location>
</feature>
<evidence type="ECO:0000256" key="2">
    <source>
        <dbReference type="ARBA" id="ARBA00022448"/>
    </source>
</evidence>
<evidence type="ECO:0000256" key="1">
    <source>
        <dbReference type="ARBA" id="ARBA00004141"/>
    </source>
</evidence>
<evidence type="ECO:0000256" key="3">
    <source>
        <dbReference type="ARBA" id="ARBA00022692"/>
    </source>
</evidence>
<dbReference type="PANTHER" id="PTHR13800">
    <property type="entry name" value="TRANSIENT RECEPTOR POTENTIAL CATION CHANNEL, SUBFAMILY M, MEMBER 6"/>
    <property type="match status" value="1"/>
</dbReference>
<evidence type="ECO:0000256" key="8">
    <source>
        <dbReference type="SAM" id="MobiDB-lite"/>
    </source>
</evidence>
<reference evidence="13" key="2">
    <citation type="submission" date="2025-08" db="UniProtKB">
        <authorList>
            <consortium name="Ensembl"/>
        </authorList>
    </citation>
    <scope>IDENTIFICATION</scope>
</reference>
<dbReference type="STRING" id="61621.ENSRBIP00000038371"/>
<evidence type="ECO:0000256" key="9">
    <source>
        <dbReference type="SAM" id="Phobius"/>
    </source>
</evidence>
<evidence type="ECO:0000259" key="12">
    <source>
        <dbReference type="Pfam" id="PF25508"/>
    </source>
</evidence>
<feature type="domain" description="Ion transport" evidence="10">
    <location>
        <begin position="1006"/>
        <end position="1249"/>
    </location>
</feature>
<dbReference type="Pfam" id="PF18139">
    <property type="entry name" value="LSDAT_euk"/>
    <property type="match status" value="1"/>
</dbReference>
<dbReference type="OMA" id="CYCTAVI"/>
<evidence type="ECO:0000256" key="5">
    <source>
        <dbReference type="ARBA" id="ARBA00023065"/>
    </source>
</evidence>
<dbReference type="Ensembl" id="ENSRBIT00000062389.1">
    <property type="protein sequence ID" value="ENSRBIP00000038371.1"/>
    <property type="gene ID" value="ENSRBIG00000042703.1"/>
</dbReference>
<dbReference type="InterPro" id="IPR050927">
    <property type="entry name" value="TRPM"/>
</dbReference>
<proteinExistence type="predicted"/>
<reference evidence="13 14" key="1">
    <citation type="submission" date="2016-06" db="EMBL/GenBank/DDBJ databases">
        <title>Genome of Rhinopithecus bieti.</title>
        <authorList>
            <person name="Wu"/>
            <person name="C.-I. and Zhang"/>
            <person name="Y."/>
        </authorList>
    </citation>
    <scope>NUCLEOTIDE SEQUENCE</scope>
</reference>
<feature type="transmembrane region" description="Helical" evidence="9">
    <location>
        <begin position="1213"/>
        <end position="1233"/>
    </location>
</feature>
<keyword evidence="2" id="KW-0813">Transport</keyword>
<keyword evidence="6 9" id="KW-0472">Membrane</keyword>
<dbReference type="PANTHER" id="PTHR13800:SF5">
    <property type="entry name" value="TRANSIENT RECEPTOR POTENTIAL CATION CHANNEL SUBFAMILY M MEMBER 5"/>
    <property type="match status" value="1"/>
</dbReference>